<reference evidence="6" key="2">
    <citation type="submission" date="2024-04" db="EMBL/GenBank/DDBJ databases">
        <authorList>
            <person name="Chen Y."/>
            <person name="Shah S."/>
            <person name="Dougan E. K."/>
            <person name="Thang M."/>
            <person name="Chan C."/>
        </authorList>
    </citation>
    <scope>NUCLEOTIDE SEQUENCE [LARGE SCALE GENOMIC DNA]</scope>
</reference>
<dbReference type="PANTHER" id="PTHR42974">
    <property type="entry name" value="GLUTAMINE SYNTHETASE"/>
    <property type="match status" value="1"/>
</dbReference>
<feature type="transmembrane region" description="Helical" evidence="3">
    <location>
        <begin position="2242"/>
        <end position="2267"/>
    </location>
</feature>
<dbReference type="SUPFAM" id="SSF55931">
    <property type="entry name" value="Glutamine synthetase/guanido kinase"/>
    <property type="match status" value="3"/>
</dbReference>
<evidence type="ECO:0000256" key="2">
    <source>
        <dbReference type="RuleBase" id="RU000384"/>
    </source>
</evidence>
<proteinExistence type="inferred from homology"/>
<dbReference type="InterPro" id="IPR014746">
    <property type="entry name" value="Gln_synth/guanido_kin_cat_dom"/>
</dbReference>
<dbReference type="Pfam" id="PF00120">
    <property type="entry name" value="Gln-synt_C"/>
    <property type="match status" value="3"/>
</dbReference>
<organism evidence="5">
    <name type="scientific">Cladocopium goreaui</name>
    <dbReference type="NCBI Taxonomy" id="2562237"/>
    <lineage>
        <taxon>Eukaryota</taxon>
        <taxon>Sar</taxon>
        <taxon>Alveolata</taxon>
        <taxon>Dinophyceae</taxon>
        <taxon>Suessiales</taxon>
        <taxon>Symbiodiniaceae</taxon>
        <taxon>Cladocopium</taxon>
    </lineage>
</organism>
<dbReference type="EMBL" id="CAMXCT020002557">
    <property type="protein sequence ID" value="CAL1152276.1"/>
    <property type="molecule type" value="Genomic_DNA"/>
</dbReference>
<dbReference type="InterPro" id="IPR027303">
    <property type="entry name" value="Gln_synth_gly_rich_site"/>
</dbReference>
<dbReference type="EMBL" id="CAMXCT010002557">
    <property type="protein sequence ID" value="CAI3998901.1"/>
    <property type="molecule type" value="Genomic_DNA"/>
</dbReference>
<dbReference type="Gene3D" id="1.20.120.1560">
    <property type="match status" value="3"/>
</dbReference>
<comment type="similarity">
    <text evidence="1 2">Belongs to the glutamine synthetase family.</text>
</comment>
<keyword evidence="7" id="KW-1185">Reference proteome</keyword>
<feature type="transmembrane region" description="Helical" evidence="3">
    <location>
        <begin position="2087"/>
        <end position="2104"/>
    </location>
</feature>
<protein>
    <recommendedName>
        <fullName evidence="4">GS catalytic domain-containing protein</fullName>
    </recommendedName>
</protein>
<dbReference type="SMART" id="SM01230">
    <property type="entry name" value="Gln-synt_C"/>
    <property type="match status" value="3"/>
</dbReference>
<comment type="caution">
    <text evidence="5">The sequence shown here is derived from an EMBL/GenBank/DDBJ whole genome shotgun (WGS) entry which is preliminary data.</text>
</comment>
<keyword evidence="3" id="KW-0472">Membrane</keyword>
<dbReference type="PROSITE" id="PS00181">
    <property type="entry name" value="GLNA_ATP"/>
    <property type="match status" value="3"/>
</dbReference>
<evidence type="ECO:0000256" key="3">
    <source>
        <dbReference type="SAM" id="Phobius"/>
    </source>
</evidence>
<dbReference type="InterPro" id="IPR022147">
    <property type="entry name" value="GSIII_N"/>
</dbReference>
<sequence>MLGAFKKDTLIDLEFGSKFTTKPMKACLPYERLFQGETDGSSFPNGGLRVTHSAAAFTTWDRASPPFVMDKCLYIPCAFVTHFGKCIDEKTPLLRSMDAVTVSGLRLLKAIGIGTDAKAMQSYLGWEQEFFVMPADLYKARPDLVNCGRTLFGKLPTRHQQGDLNYFQPIPGRVQELLDIAQAEMLKIGCPMAVKHNEVAPGQHEMSPVFRTANVSCDSNVCFMEVMNREAQKLGLQVLFHEKPFAGINGSGKHANWSIGTDTGINFFYPGKTEAHAKLYVTAIACLAYGLSQYNEMVRCTVAGAGNDHRLGAQEAPPAIISLYPGQGFETFMESIVAGGDLLGYKAEKKKQATGCSAAMHIEAPVEDRNRTAPFPFCGNRFEFRAVGSSQNCCFPVMVCNAIMSAGMAHMAGLIEGGMSHRDAVAQVFKENKHVIFTGNGYSAEWPVEAEKRGLPNLNTTPKAIATWNSVKNKKLLETLKIYTEEETEARQEVMYENYISSMCCEVETMVQMTETGFLPACAKDLEKYKGFEKLAGSRKTVYESIVEHLEKLKTSFSSKPHGGLPEEALYLCDTVKPLMAKLRTAVDAAENLMEQGVKLPSAVLQRFNDCLISGAPTPEEDQKIIAEAIFEWAREFGAIDFAHWFFPLRGGGGAVGGMLGAFKKDTLIDLEFGSKFTTKPMKACLPYERLFQGETDGSSFPNGGLRVTHSAAAFTTWDRASPPFVMDKCLYIPCAFVTHFGKCIDEKTPLLRSMDAVTVSGLRLLKAIGIGTDAKAMQSYLGWEQEFFVMPADLYKARPDLVNCGRTLFGKLPTRHQQGDLNYFQPIPGRVQELLDIAQAEMLKIGCPMAVKHNEVAPGQHEMSPVFRTANVSCDSNVCFMEVMNREAQKLGLQVLFHEKPFAGINGSGKHANWSIGTDTGINFFYPGKTEAHAKLYVTAIACLAYGLSQYNEMVRCTVAGAGNDHRLGAQEAPPAIISLYPGQGFETFMESIVAGGDLLGYKAEKKKQATGCSAAMHIEAPVEDRNRAFGRTVGTAPFPFCGNRFEFRAVGSSQNCCFPVMVCNAIMSAGMAHMAGLIEGGMSHRDAVAQVFKENKHVIFTGNGYSAEWPVEAEKRGLPNLNTTPKAIATWNSVKNKKLLETLKIYTEEETEARQEVMYENYISSMCCEVETMVQMTETGFLPAGAKDLEKYKGFEKLAGSRKTVYESIVEHLEKLKTSFSSKPHGGLPEEALYLCDTVKPLMAKLRTAVDAAENLMEQGVKLPSAVLQRFNECLISGAPTPEEDQKIIAEAIFEWAREFGAIDFAHWFFPLRGGGGAVGGMLGAFKKDTLIDLEFGSKFTTKPMKAACDWRDDPSQACLPYERLFQGETDGSSFPNGGLRVTHSAAAFTTWDRASPPFVMDKCLYIPCAFVTRFGKCIDEKTPLLRSMDAVTVSGLRLLKAIGIGTDAKAMQSYLGWEQEFFVMPAGLYKARPDLVNCGRTLFGKLPTRHQQGDLNYFQPIPGRVQELLDIAQAEMLKIGCPMAVKHNEVAPGQHEMSPVFRTANVSCDSNVCFMEVMNREAQKLGLQVLFHEKPFAGINGSGKHANWSIGTDTGINFFYPGKTEAHAKLYVTAIACLAYGLSQYNEMVRCTVAGAGNDHRLGAQEAPPAIISLYPGQGFETFMESIVAGGDLLGYKAEKKKQATGCSAAMHIEAPVEDRNRAFGRTVGTAPFPFCGNRFEFRAVGSSQNCCFPVMVCNAIMSAGMAHMAGLIEGGMSHRDAVAQAVVSLACLLRVFKENKHVIFTGNGYSAEWPVEAEKRGLPNLNTTPKAIATWNSVKNKKLLETLKIYTEEETEARQEVMYENYISSMCCEVETMVQMTETGFLPACAKDLEKYKGFEKLAGSRKTVYESIVEHLEKLKTSFSSKPHGGLPEEALYLCDTVKPLMAKLRTAVDAAENLMEQGVFAAFAFCLAQEWNQRVSRGVSHRVGQGQAGWLLQFLLRWAAECEFLTFDQCLLLLSWPSCCAHRLTEGKKSSRKKAAKGSRMSFNWPARLLQSCAFLSSISLLLRGPALDGAVLLPWASLMSLVHMTLPAPEIPLDQFIPWWSLLVITVVALGNAESPVKDALGLQGGRFDGGPLLWSILCVVISTVALVAWSWWVRGDHGPIQEILAPLMTPTTVLPFAVINAFREEAQFRMLFLGASIAGEAEKSVPLMAYVMTIHSMYFALLHFLGGFPTGHSGFALVFIWSLFLDILRVWSGGMGLVFLLHVQADVAIFLLVWIEDRRKARLVDATD</sequence>
<dbReference type="InterPro" id="IPR003675">
    <property type="entry name" value="Rce1/LyrA-like_dom"/>
</dbReference>
<accession>A0A9P1G460</accession>
<gene>
    <name evidence="5" type="ORF">C1SCF055_LOCUS25163</name>
</gene>
<reference evidence="5" key="1">
    <citation type="submission" date="2022-10" db="EMBL/GenBank/DDBJ databases">
        <authorList>
            <person name="Chen Y."/>
            <person name="Dougan E. K."/>
            <person name="Chan C."/>
            <person name="Rhodes N."/>
            <person name="Thang M."/>
        </authorList>
    </citation>
    <scope>NUCLEOTIDE SEQUENCE</scope>
</reference>
<feature type="domain" description="GS catalytic" evidence="4">
    <location>
        <begin position="1423"/>
        <end position="1869"/>
    </location>
</feature>
<evidence type="ECO:0000313" key="7">
    <source>
        <dbReference type="Proteomes" id="UP001152797"/>
    </source>
</evidence>
<evidence type="ECO:0000313" key="5">
    <source>
        <dbReference type="EMBL" id="CAI3998901.1"/>
    </source>
</evidence>
<feature type="transmembrane region" description="Helical" evidence="3">
    <location>
        <begin position="2124"/>
        <end position="2143"/>
    </location>
</feature>
<dbReference type="InterPro" id="IPR040577">
    <property type="entry name" value="Gln-synt_C"/>
</dbReference>
<dbReference type="Pfam" id="PF12437">
    <property type="entry name" value="GSIII_N"/>
    <property type="match status" value="3"/>
</dbReference>
<dbReference type="GO" id="GO:0004175">
    <property type="term" value="F:endopeptidase activity"/>
    <property type="evidence" value="ECO:0007669"/>
    <property type="project" value="UniProtKB-ARBA"/>
</dbReference>
<evidence type="ECO:0000313" key="6">
    <source>
        <dbReference type="EMBL" id="CAL1152276.1"/>
    </source>
</evidence>
<dbReference type="Proteomes" id="UP001152797">
    <property type="component" value="Unassembled WGS sequence"/>
</dbReference>
<dbReference type="InterPro" id="IPR008146">
    <property type="entry name" value="Gln_synth_cat_dom"/>
</dbReference>
<dbReference type="GO" id="GO:0004356">
    <property type="term" value="F:glutamine synthetase activity"/>
    <property type="evidence" value="ECO:0007669"/>
    <property type="project" value="InterPro"/>
</dbReference>
<feature type="transmembrane region" description="Helical" evidence="3">
    <location>
        <begin position="2210"/>
        <end position="2236"/>
    </location>
</feature>
<dbReference type="EMBL" id="CAMXCT030002557">
    <property type="protein sequence ID" value="CAL4786213.1"/>
    <property type="molecule type" value="Genomic_DNA"/>
</dbReference>
<dbReference type="GO" id="GO:0080120">
    <property type="term" value="P:CAAX-box protein maturation"/>
    <property type="evidence" value="ECO:0007669"/>
    <property type="project" value="UniProtKB-ARBA"/>
</dbReference>
<dbReference type="Gene3D" id="3.30.590.10">
    <property type="entry name" value="Glutamine synthetase/guanido kinase, catalytic domain"/>
    <property type="match status" value="3"/>
</dbReference>
<dbReference type="OrthoDB" id="462048at2759"/>
<evidence type="ECO:0000256" key="1">
    <source>
        <dbReference type="PROSITE-ProRule" id="PRU01331"/>
    </source>
</evidence>
<dbReference type="Pfam" id="PF18318">
    <property type="entry name" value="Gln-synt_C-ter"/>
    <property type="match status" value="3"/>
</dbReference>
<feature type="domain" description="GS catalytic" evidence="4">
    <location>
        <begin position="747"/>
        <end position="1183"/>
    </location>
</feature>
<dbReference type="PANTHER" id="PTHR42974:SF1">
    <property type="entry name" value="TYPE-3 GLUTAMINE SYNTHETASE"/>
    <property type="match status" value="1"/>
</dbReference>
<evidence type="ECO:0000259" key="4">
    <source>
        <dbReference type="PROSITE" id="PS51987"/>
    </source>
</evidence>
<dbReference type="PROSITE" id="PS51987">
    <property type="entry name" value="GS_CATALYTIC"/>
    <property type="match status" value="3"/>
</dbReference>
<feature type="transmembrane region" description="Helical" evidence="3">
    <location>
        <begin position="2155"/>
        <end position="2174"/>
    </location>
</feature>
<feature type="domain" description="GS catalytic" evidence="4">
    <location>
        <begin position="89"/>
        <end position="518"/>
    </location>
</feature>
<keyword evidence="3" id="KW-1133">Transmembrane helix</keyword>
<dbReference type="Pfam" id="PF02517">
    <property type="entry name" value="Rce1-like"/>
    <property type="match status" value="1"/>
</dbReference>
<name>A0A9P1G460_9DINO</name>
<keyword evidence="3" id="KW-0812">Transmembrane</keyword>
<dbReference type="InterPro" id="IPR052725">
    <property type="entry name" value="GS_Type-3"/>
</dbReference>